<gene>
    <name evidence="2" type="ORF">EGD98_16040</name>
</gene>
<dbReference type="EMBL" id="RKLQ01000002">
    <property type="protein sequence ID" value="MBX0305179.1"/>
    <property type="molecule type" value="Genomic_DNA"/>
</dbReference>
<keyword evidence="3" id="KW-1185">Reference proteome</keyword>
<dbReference type="InterPro" id="IPR002586">
    <property type="entry name" value="CobQ/CobB/MinD/ParA_Nub-bd_dom"/>
</dbReference>
<dbReference type="GO" id="GO:0016887">
    <property type="term" value="F:ATP hydrolysis activity"/>
    <property type="evidence" value="ECO:0007669"/>
    <property type="project" value="TreeGrafter"/>
</dbReference>
<dbReference type="GO" id="GO:0005524">
    <property type="term" value="F:ATP binding"/>
    <property type="evidence" value="ECO:0007669"/>
    <property type="project" value="TreeGrafter"/>
</dbReference>
<dbReference type="GO" id="GO:0005829">
    <property type="term" value="C:cytosol"/>
    <property type="evidence" value="ECO:0007669"/>
    <property type="project" value="TreeGrafter"/>
</dbReference>
<dbReference type="PANTHER" id="PTHR43384">
    <property type="entry name" value="SEPTUM SITE-DETERMINING PROTEIN MIND HOMOLOG, CHLOROPLASTIC-RELATED"/>
    <property type="match status" value="1"/>
</dbReference>
<sequence length="234" mass="24157">MQGAHCLTIAGGKGGCGKTTTAVNTAYALDDAGFDVVVVDTDLAMPNLHTVLGTSHEPTIHDVLADVEPLEAAIDTSDDVAAVYGDPSLDRYTDADPAELKTVCNRLKTAFDVVVLDTGAGVTHATMVPCGLADDVVLVTTAKEHGVADTSRTKEMAEHVDSHIPGVVVTRADDETGREIAERLETSLLAAVPDEPDVFGTEPVVRHAPDSAGAAAYGRVADALADGIDLGGED</sequence>
<comment type="caution">
    <text evidence="2">The sequence shown here is derived from an EMBL/GenBank/DDBJ whole genome shotgun (WGS) entry which is preliminary data.</text>
</comment>
<dbReference type="SUPFAM" id="SSF52540">
    <property type="entry name" value="P-loop containing nucleoside triphosphate hydrolases"/>
    <property type="match status" value="1"/>
</dbReference>
<feature type="domain" description="CobQ/CobB/MinD/ParA nucleotide binding" evidence="1">
    <location>
        <begin position="7"/>
        <end position="195"/>
    </location>
</feature>
<dbReference type="Pfam" id="PF01656">
    <property type="entry name" value="CbiA"/>
    <property type="match status" value="1"/>
</dbReference>
<dbReference type="RefSeq" id="WP_220589367.1">
    <property type="nucleotide sequence ID" value="NZ_RKLQ01000002.1"/>
</dbReference>
<dbReference type="AlphaFoldDB" id="A0A8J7YLW2"/>
<reference evidence="2" key="1">
    <citation type="submission" date="2021-06" db="EMBL/GenBank/DDBJ databases">
        <title>Halomicroarcula sp. F24A a new haloarchaeum isolated from saline soil.</title>
        <authorList>
            <person name="Duran-Viseras A."/>
            <person name="Sanchez-Porro C."/>
            <person name="Ventosa A."/>
        </authorList>
    </citation>
    <scope>NUCLEOTIDE SEQUENCE</scope>
    <source>
        <strain evidence="2">F24A</strain>
    </source>
</reference>
<protein>
    <submittedName>
        <fullName evidence="2">MinD/ParA family protein</fullName>
    </submittedName>
</protein>
<evidence type="ECO:0000313" key="2">
    <source>
        <dbReference type="EMBL" id="MBX0305179.1"/>
    </source>
</evidence>
<proteinExistence type="predicted"/>
<accession>A0A8J7YLW2</accession>
<evidence type="ECO:0000313" key="3">
    <source>
        <dbReference type="Proteomes" id="UP000783863"/>
    </source>
</evidence>
<dbReference type="GO" id="GO:0051782">
    <property type="term" value="P:negative regulation of cell division"/>
    <property type="evidence" value="ECO:0007669"/>
    <property type="project" value="TreeGrafter"/>
</dbReference>
<dbReference type="InterPro" id="IPR050625">
    <property type="entry name" value="ParA/MinD_ATPase"/>
</dbReference>
<dbReference type="PANTHER" id="PTHR43384:SF10">
    <property type="entry name" value="ATPASE INVOLVED IN CHROMOSOME PARTITIONING, PARA_MIND FAMILY"/>
    <property type="match status" value="1"/>
</dbReference>
<dbReference type="Proteomes" id="UP000783863">
    <property type="component" value="Unassembled WGS sequence"/>
</dbReference>
<organism evidence="2 3">
    <name type="scientific">Haloarcula salinisoli</name>
    <dbReference type="NCBI Taxonomy" id="2487746"/>
    <lineage>
        <taxon>Archaea</taxon>
        <taxon>Methanobacteriati</taxon>
        <taxon>Methanobacteriota</taxon>
        <taxon>Stenosarchaea group</taxon>
        <taxon>Halobacteria</taxon>
        <taxon>Halobacteriales</taxon>
        <taxon>Haloarculaceae</taxon>
        <taxon>Haloarcula</taxon>
    </lineage>
</organism>
<evidence type="ECO:0000259" key="1">
    <source>
        <dbReference type="Pfam" id="PF01656"/>
    </source>
</evidence>
<dbReference type="Gene3D" id="3.40.50.300">
    <property type="entry name" value="P-loop containing nucleotide triphosphate hydrolases"/>
    <property type="match status" value="1"/>
</dbReference>
<dbReference type="GO" id="GO:0009898">
    <property type="term" value="C:cytoplasmic side of plasma membrane"/>
    <property type="evidence" value="ECO:0007669"/>
    <property type="project" value="TreeGrafter"/>
</dbReference>
<dbReference type="InterPro" id="IPR027417">
    <property type="entry name" value="P-loop_NTPase"/>
</dbReference>
<name>A0A8J7YLW2_9EURY</name>